<dbReference type="GO" id="GO:0005975">
    <property type="term" value="P:carbohydrate metabolic process"/>
    <property type="evidence" value="ECO:0007669"/>
    <property type="project" value="InterPro"/>
</dbReference>
<evidence type="ECO:0000313" key="3">
    <source>
        <dbReference type="Proteomes" id="UP000064967"/>
    </source>
</evidence>
<feature type="signal peptide" evidence="1">
    <location>
        <begin position="1"/>
        <end position="20"/>
    </location>
</feature>
<dbReference type="PROSITE" id="PS51257">
    <property type="entry name" value="PROKAR_LIPOPROTEIN"/>
    <property type="match status" value="1"/>
</dbReference>
<dbReference type="InterPro" id="IPR011330">
    <property type="entry name" value="Glyco_hydro/deAcase_b/a-brl"/>
</dbReference>
<dbReference type="EMBL" id="CP012333">
    <property type="protein sequence ID" value="AKU97405.1"/>
    <property type="molecule type" value="Genomic_DNA"/>
</dbReference>
<dbReference type="Proteomes" id="UP000064967">
    <property type="component" value="Chromosome"/>
</dbReference>
<dbReference type="AlphaFoldDB" id="A0A0K1PV46"/>
<keyword evidence="1" id="KW-0732">Signal</keyword>
<dbReference type="Gene3D" id="3.20.20.370">
    <property type="entry name" value="Glycoside hydrolase/deacetylase"/>
    <property type="match status" value="1"/>
</dbReference>
<gene>
    <name evidence="2" type="ORF">AKJ09_04069</name>
</gene>
<evidence type="ECO:0008006" key="4">
    <source>
        <dbReference type="Google" id="ProtNLM"/>
    </source>
</evidence>
<name>A0A0K1PV46_9BACT</name>
<dbReference type="RefSeq" id="WP_146648544.1">
    <property type="nucleotide sequence ID" value="NZ_CP012333.1"/>
</dbReference>
<keyword evidence="3" id="KW-1185">Reference proteome</keyword>
<dbReference type="KEGG" id="llu:AKJ09_04069"/>
<feature type="chain" id="PRO_5005466422" description="Polysaccharide deacetylase" evidence="1">
    <location>
        <begin position="21"/>
        <end position="357"/>
    </location>
</feature>
<reference evidence="2 3" key="1">
    <citation type="submission" date="2015-08" db="EMBL/GenBank/DDBJ databases">
        <authorList>
            <person name="Babu N.S."/>
            <person name="Beckwith C.J."/>
            <person name="Beseler K.G."/>
            <person name="Brison A."/>
            <person name="Carone J.V."/>
            <person name="Caskin T.P."/>
            <person name="Diamond M."/>
            <person name="Durham M.E."/>
            <person name="Foxe J.M."/>
            <person name="Go M."/>
            <person name="Henderson B.A."/>
            <person name="Jones I.B."/>
            <person name="McGettigan J.A."/>
            <person name="Micheletti S.J."/>
            <person name="Nasrallah M.E."/>
            <person name="Ortiz D."/>
            <person name="Piller C.R."/>
            <person name="Privatt S.R."/>
            <person name="Schneider S.L."/>
            <person name="Sharp S."/>
            <person name="Smith T.C."/>
            <person name="Stanton J.D."/>
            <person name="Ullery H.E."/>
            <person name="Wilson R.J."/>
            <person name="Serrano M.G."/>
            <person name="Buck G."/>
            <person name="Lee V."/>
            <person name="Wang Y."/>
            <person name="Carvalho R."/>
            <person name="Voegtly L."/>
            <person name="Shi R."/>
            <person name="Duckworth R."/>
            <person name="Johnson A."/>
            <person name="Loviza R."/>
            <person name="Walstead R."/>
            <person name="Shah Z."/>
            <person name="Kiflezghi M."/>
            <person name="Wade K."/>
            <person name="Ball S.L."/>
            <person name="Bradley K.W."/>
            <person name="Asai D.J."/>
            <person name="Bowman C.A."/>
            <person name="Russell D.A."/>
            <person name="Pope W.H."/>
            <person name="Jacobs-Sera D."/>
            <person name="Hendrix R.W."/>
            <person name="Hatfull G.F."/>
        </authorList>
    </citation>
    <scope>NUCLEOTIDE SEQUENCE [LARGE SCALE GENOMIC DNA]</scope>
    <source>
        <strain evidence="2 3">DSM 27648</strain>
    </source>
</reference>
<dbReference type="SUPFAM" id="SSF88713">
    <property type="entry name" value="Glycoside hydrolase/deacetylase"/>
    <property type="match status" value="1"/>
</dbReference>
<dbReference type="OrthoDB" id="1331280at2"/>
<sequence length="357" mass="37973">MRVLLAVGLSLALAALTACAPESDDEEVADGSDALAAFAVEGLAPITPPEARVSTSAIAATFGQAIASGRTLLVTRRLTVQGIDARFVVDAASYETSVVPTAALEAKSRPAQSGDRVGETPFAKSLATLAASHEALSHVSSDAPNLGAAEPFALTIDMCQSKKLWEERLFDWAVNLSSVRSKPTPVGIAMTGVWAKAHPDELGRLLEWEHENKLAITWINHSSTHPLHCLDQSCRNAEFLTASSVDFEEEVLGLERVLLGRGIVPSTIFRFPGLIHDEERLAQLSKLSVMPLDADAWIAKGQPIKPRAVVLVHGNGNEPEGIRGFLDAVAKPSRAQALRSGQSTLVPPIFVAPIPPL</sequence>
<proteinExistence type="predicted"/>
<accession>A0A0K1PV46</accession>
<evidence type="ECO:0000256" key="1">
    <source>
        <dbReference type="SAM" id="SignalP"/>
    </source>
</evidence>
<protein>
    <recommendedName>
        <fullName evidence="4">Polysaccharide deacetylase</fullName>
    </recommendedName>
</protein>
<evidence type="ECO:0000313" key="2">
    <source>
        <dbReference type="EMBL" id="AKU97405.1"/>
    </source>
</evidence>
<organism evidence="2 3">
    <name type="scientific">Labilithrix luteola</name>
    <dbReference type="NCBI Taxonomy" id="1391654"/>
    <lineage>
        <taxon>Bacteria</taxon>
        <taxon>Pseudomonadati</taxon>
        <taxon>Myxococcota</taxon>
        <taxon>Polyangia</taxon>
        <taxon>Polyangiales</taxon>
        <taxon>Labilitrichaceae</taxon>
        <taxon>Labilithrix</taxon>
    </lineage>
</organism>